<dbReference type="EMBL" id="MU865515">
    <property type="protein sequence ID" value="KAK4221783.1"/>
    <property type="molecule type" value="Genomic_DNA"/>
</dbReference>
<sequence>MASSRRRQSSTASGTRSLAIQARNQAISIKPRSPHIADPFLKDFLVPSFDAAAYLNATLPPLQIPGGQQQQQQQQKQAAAAAAVPLADLSTLAQNNLSQLNAHTTRLTNTLTQLTDEILRSGGRLAYEVELLRGETLGLAETLTESLSDDIGKFVIPGAIPAAVAETTTSVNTTGHSRRMSLIGTPQILPPPSPAAEPAAAAAAAPASTAPPDPPYITKLRTLTLVRSRLESVIKTFGEAMEFVFPPSELSLSSGFLSVSAPDIDNSLHSTEEKGQQVLKSLKEEILTLLANKEDPIKGVDDAVKRIEELKELSLVWKGTAEERGRAKFVEGLARLVEERHRELIEVAERERERDSRNGNGNGDNGGGGGGGGEGESSKGYAGLISQLQKLRSGI</sequence>
<accession>A0AAN7BF59</accession>
<feature type="region of interest" description="Disordered" evidence="1">
    <location>
        <begin position="347"/>
        <end position="380"/>
    </location>
</feature>
<protein>
    <submittedName>
        <fullName evidence="2">Laminin subunit beta-4</fullName>
    </submittedName>
</protein>
<feature type="compositionally biased region" description="Low complexity" evidence="1">
    <location>
        <begin position="196"/>
        <end position="208"/>
    </location>
</feature>
<dbReference type="Gene3D" id="6.10.250.2790">
    <property type="match status" value="1"/>
</dbReference>
<proteinExistence type="predicted"/>
<evidence type="ECO:0000313" key="3">
    <source>
        <dbReference type="Proteomes" id="UP001301958"/>
    </source>
</evidence>
<evidence type="ECO:0000256" key="1">
    <source>
        <dbReference type="SAM" id="MobiDB-lite"/>
    </source>
</evidence>
<feature type="region of interest" description="Disordered" evidence="1">
    <location>
        <begin position="189"/>
        <end position="213"/>
    </location>
</feature>
<feature type="compositionally biased region" description="Gly residues" evidence="1">
    <location>
        <begin position="360"/>
        <end position="375"/>
    </location>
</feature>
<dbReference type="AlphaFoldDB" id="A0AAN7BF59"/>
<reference evidence="2" key="1">
    <citation type="journal article" date="2023" name="Mol. Phylogenet. Evol.">
        <title>Genome-scale phylogeny and comparative genomics of the fungal order Sordariales.</title>
        <authorList>
            <person name="Hensen N."/>
            <person name="Bonometti L."/>
            <person name="Westerberg I."/>
            <person name="Brannstrom I.O."/>
            <person name="Guillou S."/>
            <person name="Cros-Aarteil S."/>
            <person name="Calhoun S."/>
            <person name="Haridas S."/>
            <person name="Kuo A."/>
            <person name="Mondo S."/>
            <person name="Pangilinan J."/>
            <person name="Riley R."/>
            <person name="LaButti K."/>
            <person name="Andreopoulos B."/>
            <person name="Lipzen A."/>
            <person name="Chen C."/>
            <person name="Yan M."/>
            <person name="Daum C."/>
            <person name="Ng V."/>
            <person name="Clum A."/>
            <person name="Steindorff A."/>
            <person name="Ohm R.A."/>
            <person name="Martin F."/>
            <person name="Silar P."/>
            <person name="Natvig D.O."/>
            <person name="Lalanne C."/>
            <person name="Gautier V."/>
            <person name="Ament-Velasquez S.L."/>
            <person name="Kruys A."/>
            <person name="Hutchinson M.I."/>
            <person name="Powell A.J."/>
            <person name="Barry K."/>
            <person name="Miller A.N."/>
            <person name="Grigoriev I.V."/>
            <person name="Debuchy R."/>
            <person name="Gladieux P."/>
            <person name="Hiltunen Thoren M."/>
            <person name="Johannesson H."/>
        </authorList>
    </citation>
    <scope>NUCLEOTIDE SEQUENCE</scope>
    <source>
        <strain evidence="2">CBS 990.96</strain>
    </source>
</reference>
<keyword evidence="3" id="KW-1185">Reference proteome</keyword>
<feature type="compositionally biased region" description="Basic and acidic residues" evidence="1">
    <location>
        <begin position="347"/>
        <end position="357"/>
    </location>
</feature>
<name>A0AAN7BF59_9PEZI</name>
<evidence type="ECO:0000313" key="2">
    <source>
        <dbReference type="EMBL" id="KAK4221783.1"/>
    </source>
</evidence>
<comment type="caution">
    <text evidence="2">The sequence shown here is derived from an EMBL/GenBank/DDBJ whole genome shotgun (WGS) entry which is preliminary data.</text>
</comment>
<reference evidence="2" key="2">
    <citation type="submission" date="2023-05" db="EMBL/GenBank/DDBJ databases">
        <authorList>
            <consortium name="Lawrence Berkeley National Laboratory"/>
            <person name="Steindorff A."/>
            <person name="Hensen N."/>
            <person name="Bonometti L."/>
            <person name="Westerberg I."/>
            <person name="Brannstrom I.O."/>
            <person name="Guillou S."/>
            <person name="Cros-Aarteil S."/>
            <person name="Calhoun S."/>
            <person name="Haridas S."/>
            <person name="Kuo A."/>
            <person name="Mondo S."/>
            <person name="Pangilinan J."/>
            <person name="Riley R."/>
            <person name="Labutti K."/>
            <person name="Andreopoulos B."/>
            <person name="Lipzen A."/>
            <person name="Chen C."/>
            <person name="Yanf M."/>
            <person name="Daum C."/>
            <person name="Ng V."/>
            <person name="Clum A."/>
            <person name="Ohm R."/>
            <person name="Martin F."/>
            <person name="Silar P."/>
            <person name="Natvig D."/>
            <person name="Lalanne C."/>
            <person name="Gautier V."/>
            <person name="Ament-Velasquez S.L."/>
            <person name="Kruys A."/>
            <person name="Hutchinson M.I."/>
            <person name="Powell A.J."/>
            <person name="Barry K."/>
            <person name="Miller A.N."/>
            <person name="Grigoriev I.V."/>
            <person name="Debuchy R."/>
            <person name="Gladieux P."/>
            <person name="Thoren M.H."/>
            <person name="Johannesson H."/>
        </authorList>
    </citation>
    <scope>NUCLEOTIDE SEQUENCE</scope>
    <source>
        <strain evidence="2">CBS 990.96</strain>
    </source>
</reference>
<organism evidence="2 3">
    <name type="scientific">Podospora fimiseda</name>
    <dbReference type="NCBI Taxonomy" id="252190"/>
    <lineage>
        <taxon>Eukaryota</taxon>
        <taxon>Fungi</taxon>
        <taxon>Dikarya</taxon>
        <taxon>Ascomycota</taxon>
        <taxon>Pezizomycotina</taxon>
        <taxon>Sordariomycetes</taxon>
        <taxon>Sordariomycetidae</taxon>
        <taxon>Sordariales</taxon>
        <taxon>Podosporaceae</taxon>
        <taxon>Podospora</taxon>
    </lineage>
</organism>
<dbReference type="Proteomes" id="UP001301958">
    <property type="component" value="Unassembled WGS sequence"/>
</dbReference>
<gene>
    <name evidence="2" type="ORF">QBC38DRAFT_428488</name>
</gene>